<dbReference type="EMBL" id="LRGB01000804">
    <property type="protein sequence ID" value="KZS15879.1"/>
    <property type="molecule type" value="Genomic_DNA"/>
</dbReference>
<dbReference type="Proteomes" id="UP000076858">
    <property type="component" value="Unassembled WGS sequence"/>
</dbReference>
<keyword evidence="2" id="KW-1185">Reference proteome</keyword>
<gene>
    <name evidence="1" type="ORF">APZ42_018475</name>
</gene>
<evidence type="ECO:0000313" key="2">
    <source>
        <dbReference type="Proteomes" id="UP000076858"/>
    </source>
</evidence>
<reference evidence="1 2" key="1">
    <citation type="submission" date="2016-03" db="EMBL/GenBank/DDBJ databases">
        <title>EvidentialGene: Evidence-directed Construction of Genes on Genomes.</title>
        <authorList>
            <person name="Gilbert D.G."/>
            <person name="Choi J.-H."/>
            <person name="Mockaitis K."/>
            <person name="Colbourne J."/>
            <person name="Pfrender M."/>
        </authorList>
    </citation>
    <scope>NUCLEOTIDE SEQUENCE [LARGE SCALE GENOMIC DNA]</scope>
    <source>
        <strain evidence="1 2">Xinb3</strain>
        <tissue evidence="1">Complete organism</tissue>
    </source>
</reference>
<proteinExistence type="predicted"/>
<name>A0A164Z2S1_9CRUS</name>
<sequence>MGYFNSYVFLVLVMVGTALAGDMLRKSIVYDKNTPDVFYCPQEKPTGFDNMIVKARSLKKLCEFEGQQLPKHYKSDCYNDVDETEFACKEKHRIMKRLNPPGSENNIDFHLEARKIKKLKEF</sequence>
<comment type="caution">
    <text evidence="1">The sequence shown here is derived from an EMBL/GenBank/DDBJ whole genome shotgun (WGS) entry which is preliminary data.</text>
</comment>
<accession>A0A164Z2S1</accession>
<protein>
    <submittedName>
        <fullName evidence="1">X-ray repair cross-complementing protein 5</fullName>
    </submittedName>
</protein>
<dbReference type="STRING" id="35525.A0A164Z2S1"/>
<dbReference type="OrthoDB" id="10046704at2759"/>
<evidence type="ECO:0000313" key="1">
    <source>
        <dbReference type="EMBL" id="KZS15879.1"/>
    </source>
</evidence>
<dbReference type="AlphaFoldDB" id="A0A164Z2S1"/>
<organism evidence="1 2">
    <name type="scientific">Daphnia magna</name>
    <dbReference type="NCBI Taxonomy" id="35525"/>
    <lineage>
        <taxon>Eukaryota</taxon>
        <taxon>Metazoa</taxon>
        <taxon>Ecdysozoa</taxon>
        <taxon>Arthropoda</taxon>
        <taxon>Crustacea</taxon>
        <taxon>Branchiopoda</taxon>
        <taxon>Diplostraca</taxon>
        <taxon>Cladocera</taxon>
        <taxon>Anomopoda</taxon>
        <taxon>Daphniidae</taxon>
        <taxon>Daphnia</taxon>
    </lineage>
</organism>